<gene>
    <name evidence="1" type="ORF">GGQ99_000989</name>
</gene>
<dbReference type="RefSeq" id="WP_183261081.1">
    <property type="nucleotide sequence ID" value="NZ_BAAAVZ010000008.1"/>
</dbReference>
<proteinExistence type="predicted"/>
<keyword evidence="2" id="KW-1185">Reference proteome</keyword>
<protein>
    <submittedName>
        <fullName evidence="1">Uncharacterized protein</fullName>
    </submittedName>
</protein>
<dbReference type="EMBL" id="JACHOT010000001">
    <property type="protein sequence ID" value="MBB4649267.1"/>
    <property type="molecule type" value="Genomic_DNA"/>
</dbReference>
<organism evidence="1 2">
    <name type="scientific">Aminobacter niigataensis</name>
    <dbReference type="NCBI Taxonomy" id="83265"/>
    <lineage>
        <taxon>Bacteria</taxon>
        <taxon>Pseudomonadati</taxon>
        <taxon>Pseudomonadota</taxon>
        <taxon>Alphaproteobacteria</taxon>
        <taxon>Hyphomicrobiales</taxon>
        <taxon>Phyllobacteriaceae</taxon>
        <taxon>Aminobacter</taxon>
    </lineage>
</organism>
<comment type="caution">
    <text evidence="1">The sequence shown here is derived from an EMBL/GenBank/DDBJ whole genome shotgun (WGS) entry which is preliminary data.</text>
</comment>
<reference evidence="1 2" key="1">
    <citation type="submission" date="2020-08" db="EMBL/GenBank/DDBJ databases">
        <title>Genomic Encyclopedia of Type Strains, Phase IV (KMG-IV): sequencing the most valuable type-strain genomes for metagenomic binning, comparative biology and taxonomic classification.</title>
        <authorList>
            <person name="Goeker M."/>
        </authorList>
    </citation>
    <scope>NUCLEOTIDE SEQUENCE [LARGE SCALE GENOMIC DNA]</scope>
    <source>
        <strain evidence="1 2">DSM 7050</strain>
    </source>
</reference>
<name>A0ABR6KXL5_9HYPH</name>
<dbReference type="Proteomes" id="UP000539538">
    <property type="component" value="Unassembled WGS sequence"/>
</dbReference>
<sequence length="86" mass="9662">MSMILPQQLSPQQKRGLRLIHDHRLYRRLNGYGKAPAGVSLDVVNSLRGLGLIRIDITGRQPCPVLTGQGKNLHIVMQARAERRRA</sequence>
<accession>A0ABR6KXL5</accession>
<evidence type="ECO:0000313" key="2">
    <source>
        <dbReference type="Proteomes" id="UP000539538"/>
    </source>
</evidence>
<evidence type="ECO:0000313" key="1">
    <source>
        <dbReference type="EMBL" id="MBB4649267.1"/>
    </source>
</evidence>